<feature type="domain" description="Tail sheath protein C-terminal" evidence="3">
    <location>
        <begin position="478"/>
        <end position="584"/>
    </location>
</feature>
<gene>
    <name evidence="4" type="ORF">GJ688_15385</name>
</gene>
<dbReference type="AlphaFoldDB" id="A0A6I3SPB1"/>
<dbReference type="InterPro" id="IPR020287">
    <property type="entry name" value="Tail_sheath_C"/>
</dbReference>
<evidence type="ECO:0000313" key="4">
    <source>
        <dbReference type="EMBL" id="MTV50352.1"/>
    </source>
</evidence>
<reference evidence="4 5" key="1">
    <citation type="submission" date="2019-11" db="EMBL/GenBank/DDBJ databases">
        <title>Whole-genome sequence of a the green, strictly anaerobic photosynthetic bacterium Heliobacillus mobilis DSM 6151.</title>
        <authorList>
            <person name="Kyndt J.A."/>
            <person name="Meyer T.E."/>
        </authorList>
    </citation>
    <scope>NUCLEOTIDE SEQUENCE [LARGE SCALE GENOMIC DNA]</scope>
    <source>
        <strain evidence="4 5">DSM 6151</strain>
    </source>
</reference>
<name>A0A6I3SPB1_HELMO</name>
<feature type="domain" description="Tail sheath protein subtilisin-like" evidence="2">
    <location>
        <begin position="326"/>
        <end position="476"/>
    </location>
</feature>
<accession>A0A6I3SPB1</accession>
<dbReference type="OrthoDB" id="9767864at2"/>
<dbReference type="Gene3D" id="3.40.50.11780">
    <property type="match status" value="2"/>
</dbReference>
<proteinExistence type="inferred from homology"/>
<dbReference type="Proteomes" id="UP000430670">
    <property type="component" value="Unassembled WGS sequence"/>
</dbReference>
<dbReference type="EMBL" id="WNKU01000023">
    <property type="protein sequence ID" value="MTV50352.1"/>
    <property type="molecule type" value="Genomic_DNA"/>
</dbReference>
<comment type="caution">
    <text evidence="4">The sequence shown here is derived from an EMBL/GenBank/DDBJ whole genome shotgun (WGS) entry which is preliminary data.</text>
</comment>
<dbReference type="PANTHER" id="PTHR35861:SF1">
    <property type="entry name" value="PHAGE TAIL SHEATH PROTEIN"/>
    <property type="match status" value="1"/>
</dbReference>
<evidence type="ECO:0000259" key="3">
    <source>
        <dbReference type="Pfam" id="PF17482"/>
    </source>
</evidence>
<dbReference type="InterPro" id="IPR052042">
    <property type="entry name" value="Tail_sheath_structural"/>
</dbReference>
<dbReference type="RefSeq" id="WP_155477439.1">
    <property type="nucleotide sequence ID" value="NZ_WNKU01000023.1"/>
</dbReference>
<comment type="similarity">
    <text evidence="1">Belongs to the myoviridae tail sheath protein family.</text>
</comment>
<evidence type="ECO:0000259" key="2">
    <source>
        <dbReference type="Pfam" id="PF04984"/>
    </source>
</evidence>
<keyword evidence="5" id="KW-1185">Reference proteome</keyword>
<dbReference type="Pfam" id="PF17482">
    <property type="entry name" value="Phage_sheath_1C"/>
    <property type="match status" value="1"/>
</dbReference>
<organism evidence="4 5">
    <name type="scientific">Heliobacterium mobile</name>
    <name type="common">Heliobacillus mobilis</name>
    <dbReference type="NCBI Taxonomy" id="28064"/>
    <lineage>
        <taxon>Bacteria</taxon>
        <taxon>Bacillati</taxon>
        <taxon>Bacillota</taxon>
        <taxon>Clostridia</taxon>
        <taxon>Eubacteriales</taxon>
        <taxon>Heliobacteriaceae</taxon>
        <taxon>Heliobacterium</taxon>
    </lineage>
</organism>
<evidence type="ECO:0000256" key="1">
    <source>
        <dbReference type="ARBA" id="ARBA00008005"/>
    </source>
</evidence>
<protein>
    <submittedName>
        <fullName evidence="4">Phage tail sheath family protein</fullName>
    </submittedName>
</protein>
<dbReference type="Pfam" id="PF04984">
    <property type="entry name" value="Phage_sheath_1"/>
    <property type="match status" value="1"/>
</dbReference>
<evidence type="ECO:0000313" key="5">
    <source>
        <dbReference type="Proteomes" id="UP000430670"/>
    </source>
</evidence>
<dbReference type="InterPro" id="IPR035089">
    <property type="entry name" value="Phage_sheath_subtilisin"/>
</dbReference>
<dbReference type="PANTHER" id="PTHR35861">
    <property type="match status" value="1"/>
</dbReference>
<sequence>MPEYLSPGVYVEEFDSGAQPLEGVSTSTAGFIGVAQRGPAEGLPQLVTSFADFQRQYGGYLSENAFGSYRYLAYGVEHFFLNGGSRAYIMRVAPQNAAQAAVELPNGSGQSPLLQITAKNPGSWGNQIRIKLSPASKARTQILEIIGDPASSKKYKVKNCAGFNPGDSVAFMSGGATQYNRVLVSQDDIIELAQPLDGGQDVVDQKLLPEKVLRTAEFTLDVYFGDEAETFSNLSLNVSAANHVEKILSRSNLISVKDNSQGATADNLPPFQAITGLAEDTVKDEKSKFVSELTGGSDGAVSSLSPADFMGEDRGPGKRTGIQAFIDNDEVSVIAVPGITDPNVQLSLVAHCENLRSRFALLDVAVEKTKVADVESHRNIFDSNYAAIYHPWLQVFDPLEKRSVHIPPSGSMAGIYARSDNTRGVHKAPANEVVRGATGLSVQYNKGEQDILNPKGVNLIRYFTGQGIRVWGARTASSNGLWKYVNVRRLFIFLEESIKRGTNWVVFEPNDERLWARVSRTIDAFLTRVWRDGALEGGSPAEAFYVQIGRTTMTQDDIDNGRLICIIGVAPVKPAEFVIFRITQKTREQ</sequence>